<dbReference type="Proteomes" id="UP000191408">
    <property type="component" value="Unassembled WGS sequence"/>
</dbReference>
<keyword evidence="1" id="KW-0175">Coiled coil</keyword>
<dbReference type="OrthoDB" id="3544487at2759"/>
<dbReference type="EMBL" id="MDYM01000041">
    <property type="protein sequence ID" value="OQD59938.1"/>
    <property type="molecule type" value="Genomic_DNA"/>
</dbReference>
<dbReference type="Pfam" id="PF11917">
    <property type="entry name" value="DUF3435"/>
    <property type="match status" value="1"/>
</dbReference>
<proteinExistence type="predicted"/>
<protein>
    <submittedName>
        <fullName evidence="2">Uncharacterized protein</fullName>
    </submittedName>
</protein>
<name>A0A1V6N5D8_PENPO</name>
<evidence type="ECO:0000256" key="1">
    <source>
        <dbReference type="SAM" id="Coils"/>
    </source>
</evidence>
<dbReference type="AlphaFoldDB" id="A0A1V6N5D8"/>
<keyword evidence="3" id="KW-1185">Reference proteome</keyword>
<evidence type="ECO:0000313" key="3">
    <source>
        <dbReference type="Proteomes" id="UP000191408"/>
    </source>
</evidence>
<evidence type="ECO:0000313" key="2">
    <source>
        <dbReference type="EMBL" id="OQD59938.1"/>
    </source>
</evidence>
<dbReference type="STRING" id="60169.A0A1V6N5D8"/>
<accession>A0A1V6N5D8</accession>
<dbReference type="InterPro" id="IPR021842">
    <property type="entry name" value="DUF3435"/>
</dbReference>
<gene>
    <name evidence="2" type="ORF">PENPOL_c041G06428</name>
</gene>
<sequence length="91" mass="10985">MPSSPYNESSKKNVDKLRKKFERAEERYNLSVLDLRNEKGRQRNRLIRENLERYKNEQPVIDSERQLSGKVFYNKVNTSLCLETDMQFKQE</sequence>
<comment type="caution">
    <text evidence="2">The sequence shown here is derived from an EMBL/GenBank/DDBJ whole genome shotgun (WGS) entry which is preliminary data.</text>
</comment>
<organism evidence="2 3">
    <name type="scientific">Penicillium polonicum</name>
    <dbReference type="NCBI Taxonomy" id="60169"/>
    <lineage>
        <taxon>Eukaryota</taxon>
        <taxon>Fungi</taxon>
        <taxon>Dikarya</taxon>
        <taxon>Ascomycota</taxon>
        <taxon>Pezizomycotina</taxon>
        <taxon>Eurotiomycetes</taxon>
        <taxon>Eurotiomycetidae</taxon>
        <taxon>Eurotiales</taxon>
        <taxon>Aspergillaceae</taxon>
        <taxon>Penicillium</taxon>
    </lineage>
</organism>
<feature type="coiled-coil region" evidence="1">
    <location>
        <begin position="7"/>
        <end position="57"/>
    </location>
</feature>
<reference evidence="3" key="1">
    <citation type="journal article" date="2017" name="Nat. Microbiol.">
        <title>Global analysis of biosynthetic gene clusters reveals vast potential of secondary metabolite production in Penicillium species.</title>
        <authorList>
            <person name="Nielsen J.C."/>
            <person name="Grijseels S."/>
            <person name="Prigent S."/>
            <person name="Ji B."/>
            <person name="Dainat J."/>
            <person name="Nielsen K.F."/>
            <person name="Frisvad J.C."/>
            <person name="Workman M."/>
            <person name="Nielsen J."/>
        </authorList>
    </citation>
    <scope>NUCLEOTIDE SEQUENCE [LARGE SCALE GENOMIC DNA]</scope>
    <source>
        <strain evidence="3">IBT 4502</strain>
    </source>
</reference>